<sequence>MADGAQAESRAADYLIEQGLTLVERNFRCRGGEIDLIMRDGAYLVFIEVRQRTHSRFGGALESIDARKQRKLMTAAQLYLARYTRLPPCRFDVVLIEGKTAALQWLRNAFSG</sequence>
<dbReference type="GO" id="GO:0003676">
    <property type="term" value="F:nucleic acid binding"/>
    <property type="evidence" value="ECO:0007669"/>
    <property type="project" value="InterPro"/>
</dbReference>
<dbReference type="InterPro" id="IPR011856">
    <property type="entry name" value="tRNA_endonuc-like_dom_sf"/>
</dbReference>
<proteinExistence type="inferred from homology"/>
<keyword evidence="1" id="KW-0255">Endonuclease</keyword>
<dbReference type="InterPro" id="IPR003509">
    <property type="entry name" value="UPF0102_YraN-like"/>
</dbReference>
<dbReference type="CDD" id="cd20736">
    <property type="entry name" value="PoNe_Nuclease"/>
    <property type="match status" value="1"/>
</dbReference>
<keyword evidence="1" id="KW-0378">Hydrolase</keyword>
<dbReference type="EMBL" id="CABR01000109">
    <property type="protein sequence ID" value="CBI10839.1"/>
    <property type="molecule type" value="Genomic_DNA"/>
</dbReference>
<dbReference type="PANTHER" id="PTHR34039:SF1">
    <property type="entry name" value="UPF0102 PROTEIN YRAN"/>
    <property type="match status" value="1"/>
</dbReference>
<dbReference type="NCBIfam" id="TIGR00252">
    <property type="entry name" value="YraN family protein"/>
    <property type="match status" value="1"/>
</dbReference>
<accession>E6QUB7</accession>
<dbReference type="AlphaFoldDB" id="E6QUB7"/>
<dbReference type="SUPFAM" id="SSF52980">
    <property type="entry name" value="Restriction endonuclease-like"/>
    <property type="match status" value="1"/>
</dbReference>
<organism evidence="1">
    <name type="scientific">mine drainage metagenome</name>
    <dbReference type="NCBI Taxonomy" id="410659"/>
    <lineage>
        <taxon>unclassified sequences</taxon>
        <taxon>metagenomes</taxon>
        <taxon>ecological metagenomes</taxon>
    </lineage>
</organism>
<evidence type="ECO:0000313" key="1">
    <source>
        <dbReference type="EMBL" id="CBI10839.1"/>
    </source>
</evidence>
<dbReference type="Gene3D" id="3.40.1350.10">
    <property type="match status" value="1"/>
</dbReference>
<dbReference type="PANTHER" id="PTHR34039">
    <property type="entry name" value="UPF0102 PROTEIN YRAN"/>
    <property type="match status" value="1"/>
</dbReference>
<reference evidence="1" key="1">
    <citation type="submission" date="2009-10" db="EMBL/GenBank/DDBJ databases">
        <title>Diversity of trophic interactions inside an arsenic-rich microbial ecosystem.</title>
        <authorList>
            <person name="Bertin P.N."/>
            <person name="Heinrich-Salmeron A."/>
            <person name="Pelletier E."/>
            <person name="Goulhen-Chollet F."/>
            <person name="Arsene-Ploetze F."/>
            <person name="Gallien S."/>
            <person name="Calteau A."/>
            <person name="Vallenet D."/>
            <person name="Casiot C."/>
            <person name="Chane-Woon-Ming B."/>
            <person name="Giloteaux L."/>
            <person name="Barakat M."/>
            <person name="Bonnefoy V."/>
            <person name="Bruneel O."/>
            <person name="Chandler M."/>
            <person name="Cleiss J."/>
            <person name="Duran R."/>
            <person name="Elbaz-Poulichet F."/>
            <person name="Fonknechten N."/>
            <person name="Lauga B."/>
            <person name="Mornico D."/>
            <person name="Ortet P."/>
            <person name="Schaeffer C."/>
            <person name="Siguier P."/>
            <person name="Alexander Thil Smith A."/>
            <person name="Van Dorsselaer A."/>
            <person name="Weissenbach J."/>
            <person name="Medigue C."/>
            <person name="Le Paslier D."/>
        </authorList>
    </citation>
    <scope>NUCLEOTIDE SEQUENCE</scope>
</reference>
<dbReference type="HAMAP" id="MF_00048">
    <property type="entry name" value="UPF0102"/>
    <property type="match status" value="1"/>
</dbReference>
<dbReference type="NCBIfam" id="NF009150">
    <property type="entry name" value="PRK12497.1-3"/>
    <property type="match status" value="1"/>
</dbReference>
<dbReference type="Pfam" id="PF02021">
    <property type="entry name" value="UPF0102"/>
    <property type="match status" value="1"/>
</dbReference>
<name>E6QUB7_9ZZZZ</name>
<dbReference type="InterPro" id="IPR011335">
    <property type="entry name" value="Restrct_endonuc-II-like"/>
</dbReference>
<keyword evidence="1" id="KW-0540">Nuclease</keyword>
<dbReference type="GO" id="GO:0004519">
    <property type="term" value="F:endonuclease activity"/>
    <property type="evidence" value="ECO:0007669"/>
    <property type="project" value="UniProtKB-KW"/>
</dbReference>
<comment type="caution">
    <text evidence="1">The sequence shown here is derived from an EMBL/GenBank/DDBJ whole genome shotgun (WGS) entry which is preliminary data.</text>
</comment>
<gene>
    <name evidence="1" type="ORF">CARN7_1639</name>
</gene>
<protein>
    <submittedName>
        <fullName evidence="1">Putative endonuclease</fullName>
    </submittedName>
</protein>